<accession>A0A6J8AK43</accession>
<dbReference type="EMBL" id="CACVKT020001599">
    <property type="protein sequence ID" value="CAC5369421.1"/>
    <property type="molecule type" value="Genomic_DNA"/>
</dbReference>
<evidence type="ECO:0000313" key="2">
    <source>
        <dbReference type="Proteomes" id="UP000507470"/>
    </source>
</evidence>
<dbReference type="AlphaFoldDB" id="A0A6J8AK43"/>
<proteinExistence type="predicted"/>
<name>A0A6J8AK43_MYTCO</name>
<dbReference type="OrthoDB" id="10522797at2759"/>
<keyword evidence="2" id="KW-1185">Reference proteome</keyword>
<dbReference type="Proteomes" id="UP000507470">
    <property type="component" value="Unassembled WGS sequence"/>
</dbReference>
<sequence>MIDRLSDQTGVTAVFRRTSVCAKTVECNDAVDFSGVSSTVVCATVLYGNVLYVIGVRIVPKMLSVVPKDSKPRLLHPILKDDNKIKATDTNQNVGTGIGAIIDIERYNSYRKLTRFTAYVMRFAANCRAMENKRKKDLLRIDEIENAKYLWIR</sequence>
<organism evidence="1 2">
    <name type="scientific">Mytilus coruscus</name>
    <name type="common">Sea mussel</name>
    <dbReference type="NCBI Taxonomy" id="42192"/>
    <lineage>
        <taxon>Eukaryota</taxon>
        <taxon>Metazoa</taxon>
        <taxon>Spiralia</taxon>
        <taxon>Lophotrochozoa</taxon>
        <taxon>Mollusca</taxon>
        <taxon>Bivalvia</taxon>
        <taxon>Autobranchia</taxon>
        <taxon>Pteriomorphia</taxon>
        <taxon>Mytilida</taxon>
        <taxon>Mytiloidea</taxon>
        <taxon>Mytilidae</taxon>
        <taxon>Mytilinae</taxon>
        <taxon>Mytilus</taxon>
    </lineage>
</organism>
<reference evidence="1 2" key="1">
    <citation type="submission" date="2020-06" db="EMBL/GenBank/DDBJ databases">
        <authorList>
            <person name="Li R."/>
            <person name="Bekaert M."/>
        </authorList>
    </citation>
    <scope>NUCLEOTIDE SEQUENCE [LARGE SCALE GENOMIC DNA]</scope>
    <source>
        <strain evidence="2">wild</strain>
    </source>
</reference>
<protein>
    <submittedName>
        <fullName evidence="1">Uncharacterized protein</fullName>
    </submittedName>
</protein>
<evidence type="ECO:0000313" key="1">
    <source>
        <dbReference type="EMBL" id="CAC5369421.1"/>
    </source>
</evidence>
<gene>
    <name evidence="1" type="ORF">MCOR_8622</name>
</gene>